<keyword evidence="1" id="KW-1133">Transmembrane helix</keyword>
<keyword evidence="2" id="KW-1185">Reference proteome</keyword>
<accession>A0A914NPY7</accession>
<dbReference type="WBParaSite" id="Minc3s08863g42688">
    <property type="protein sequence ID" value="Minc3s08863g42688"/>
    <property type="gene ID" value="Minc3s08863g42688"/>
</dbReference>
<organism evidence="2 3">
    <name type="scientific">Meloidogyne incognita</name>
    <name type="common">Southern root-knot nematode worm</name>
    <name type="synonym">Oxyuris incognita</name>
    <dbReference type="NCBI Taxonomy" id="6306"/>
    <lineage>
        <taxon>Eukaryota</taxon>
        <taxon>Metazoa</taxon>
        <taxon>Ecdysozoa</taxon>
        <taxon>Nematoda</taxon>
        <taxon>Chromadorea</taxon>
        <taxon>Rhabditida</taxon>
        <taxon>Tylenchina</taxon>
        <taxon>Tylenchomorpha</taxon>
        <taxon>Tylenchoidea</taxon>
        <taxon>Meloidogynidae</taxon>
        <taxon>Meloidogyninae</taxon>
        <taxon>Meloidogyne</taxon>
        <taxon>Meloidogyne incognita group</taxon>
    </lineage>
</organism>
<feature type="transmembrane region" description="Helical" evidence="1">
    <location>
        <begin position="12"/>
        <end position="34"/>
    </location>
</feature>
<keyword evidence="1" id="KW-0812">Transmembrane</keyword>
<dbReference type="Proteomes" id="UP000887563">
    <property type="component" value="Unplaced"/>
</dbReference>
<keyword evidence="1" id="KW-0472">Membrane</keyword>
<evidence type="ECO:0000313" key="2">
    <source>
        <dbReference type="Proteomes" id="UP000887563"/>
    </source>
</evidence>
<reference evidence="3" key="1">
    <citation type="submission" date="2022-11" db="UniProtKB">
        <authorList>
            <consortium name="WormBaseParasite"/>
        </authorList>
    </citation>
    <scope>IDENTIFICATION</scope>
</reference>
<evidence type="ECO:0000256" key="1">
    <source>
        <dbReference type="SAM" id="Phobius"/>
    </source>
</evidence>
<dbReference type="AlphaFoldDB" id="A0A914NPY7"/>
<name>A0A914NPY7_MELIC</name>
<protein>
    <submittedName>
        <fullName evidence="3">Candidate secreted effector</fullName>
    </submittedName>
</protein>
<evidence type="ECO:0000313" key="3">
    <source>
        <dbReference type="WBParaSite" id="Minc3s08863g42688"/>
    </source>
</evidence>
<sequence>MGRISSTNCKFYINFQFIIGFFISYVFIIIYSIIRFICILRTIRVKWNLIMISIITVWKKQGI</sequence>
<proteinExistence type="predicted"/>